<evidence type="ECO:0000313" key="3">
    <source>
        <dbReference type="Proteomes" id="UP000272481"/>
    </source>
</evidence>
<reference evidence="2 3" key="1">
    <citation type="submission" date="2018-12" db="EMBL/GenBank/DDBJ databases">
        <title>Comparitive functional genomics of dry heat resistant strains isolated from the viking spacecraft.</title>
        <authorList>
            <person name="Seuylemezian A."/>
            <person name="Vaishampayan P."/>
        </authorList>
    </citation>
    <scope>NUCLEOTIDE SEQUENCE [LARGE SCALE GENOMIC DNA]</scope>
    <source>
        <strain evidence="2 3">M6-11</strain>
    </source>
</reference>
<evidence type="ECO:0008006" key="4">
    <source>
        <dbReference type="Google" id="ProtNLM"/>
    </source>
</evidence>
<dbReference type="EMBL" id="RWGW01000008">
    <property type="protein sequence ID" value="RSK33681.1"/>
    <property type="molecule type" value="Genomic_DNA"/>
</dbReference>
<protein>
    <recommendedName>
        <fullName evidence="4">MscL family protein</fullName>
    </recommendedName>
</protein>
<name>A0ABX9ZEC5_9BACL</name>
<proteinExistence type="predicted"/>
<keyword evidence="1" id="KW-1133">Transmembrane helix</keyword>
<evidence type="ECO:0000313" key="2">
    <source>
        <dbReference type="EMBL" id="RSK33681.1"/>
    </source>
</evidence>
<keyword evidence="3" id="KW-1185">Reference proteome</keyword>
<accession>A0ABX9ZEC5</accession>
<sequence length="77" mass="8600">MIKDTFREALIAAAAILVLKSITKVLNNPSYFSKMFADGAVSATITLIASYIIIFVFLFLLMLAVKKFSKPRRTARK</sequence>
<comment type="caution">
    <text evidence="2">The sequence shown here is derived from an EMBL/GenBank/DDBJ whole genome shotgun (WGS) entry which is preliminary data.</text>
</comment>
<keyword evidence="1" id="KW-0812">Transmembrane</keyword>
<dbReference type="RefSeq" id="WP_125903771.1">
    <property type="nucleotide sequence ID" value="NZ_RWGW01000008.1"/>
</dbReference>
<organism evidence="2 3">
    <name type="scientific">Bhargavaea beijingensis</name>
    <dbReference type="NCBI Taxonomy" id="426756"/>
    <lineage>
        <taxon>Bacteria</taxon>
        <taxon>Bacillati</taxon>
        <taxon>Bacillota</taxon>
        <taxon>Bacilli</taxon>
        <taxon>Bacillales</taxon>
        <taxon>Caryophanaceae</taxon>
        <taxon>Bhargavaea</taxon>
    </lineage>
</organism>
<gene>
    <name evidence="2" type="ORF">EJA12_05925</name>
</gene>
<evidence type="ECO:0000256" key="1">
    <source>
        <dbReference type="SAM" id="Phobius"/>
    </source>
</evidence>
<feature type="transmembrane region" description="Helical" evidence="1">
    <location>
        <begin position="39"/>
        <end position="65"/>
    </location>
</feature>
<dbReference type="Proteomes" id="UP000272481">
    <property type="component" value="Unassembled WGS sequence"/>
</dbReference>
<keyword evidence="1" id="KW-0472">Membrane</keyword>